<reference evidence="1 2" key="1">
    <citation type="journal article" date="2019" name="Nat. Med.">
        <title>A library of human gut bacterial isolates paired with longitudinal multiomics data enables mechanistic microbiome research.</title>
        <authorList>
            <person name="Poyet M."/>
            <person name="Groussin M."/>
            <person name="Gibbons S.M."/>
            <person name="Avila-Pacheco J."/>
            <person name="Jiang X."/>
            <person name="Kearney S.M."/>
            <person name="Perrotta A.R."/>
            <person name="Berdy B."/>
            <person name="Zhao S."/>
            <person name="Lieberman T.D."/>
            <person name="Swanson P.K."/>
            <person name="Smith M."/>
            <person name="Roesemann S."/>
            <person name="Alexander J.E."/>
            <person name="Rich S.A."/>
            <person name="Livny J."/>
            <person name="Vlamakis H."/>
            <person name="Clish C."/>
            <person name="Bullock K."/>
            <person name="Deik A."/>
            <person name="Scott J."/>
            <person name="Pierce K.A."/>
            <person name="Xavier R.J."/>
            <person name="Alm E.J."/>
        </authorList>
    </citation>
    <scope>NUCLEOTIDE SEQUENCE [LARGE SCALE GENOMIC DNA]</scope>
    <source>
        <strain evidence="1 2">BIOML-A2</strain>
    </source>
</reference>
<dbReference type="InterPro" id="IPR036709">
    <property type="entry name" value="Autotransporte_beta_dom_sf"/>
</dbReference>
<dbReference type="AlphaFoldDB" id="A0A6I3RYL5"/>
<dbReference type="Pfam" id="PF03797">
    <property type="entry name" value="Autotransporter"/>
    <property type="match status" value="1"/>
</dbReference>
<dbReference type="EMBL" id="WNCL01000029">
    <property type="protein sequence ID" value="MTU43774.1"/>
    <property type="molecule type" value="Genomic_DNA"/>
</dbReference>
<proteinExistence type="predicted"/>
<sequence>MTVGSDKNGSTPAKIINEGSIAVYDTGAAMELGGVKGSTAENKGQIYVSKPSTNKEAFTIGVLVKDHEEGTFTNSGLIDAKEATAAIAVQQGTSTDKNTILLSSGSQTLGNILIDAPNTTLNMEDGAVYEGRIFVSKNASKTAISGTQKAEGLTASNGAGAALFLAPADSSASIKNALYSGNKASGATAAMGGAVYSNGSPIYFENTVFDGNSAVITAPAKATDAATGGAIQIKGSPDTVFKDVVFTNNTAAVTGANGIGAYAFGGAINVDYSTGSTTGVKRDSDVKFIITKDLAYTGNTVSSDGTGKPDTYGYTHSHTQAGGFLFLDRGSVATFEVQGAATLTIGEKGTTGDTDSIASSMPNNNKVNGGQHALLNKTGTGTLLVNSDLNKYYGTTDVQEGTMHVTSEWMVQHNVNVTGGTLILDKANIANGANAKNQTNDGQQQIGSFNVTKGELVLTALSGEALDGAVNVSGNDSAFIFGEQDHNSLEAAKAIVGTKSGPNAYIGKTLKLSENGRLMLGNAAAVTAEGVAATPSVVLGEGANLFIAAGSAIVGTENQSFVANEGSSIYLDKARLGQNYQLTEGFGKVDESKANFATTNRLLGATLAKNEDGQLILGVERNDVQLDTIASNTVNAALAAGEGLGVERINALLDINSGLTTEQAASEINRIAMMGTASAAQAMAVNGSNLIADTLDQHGSVLAAYAHEKQGTDLWIDLSGMTSKASRYQAGSTNYGYKSDIGGATLGADYAFGNGTALGGAVSFGKGSARGQGNGSGIKNDIRYWGANVYGVWNTEYANVIGNVGYLQSKNKISHAGYKGKPDVKTFSVGVRVEKPLALNEVLTVTPHVGARYLHVDMESFKAGGFKYTAEKANLFQVPFGVAFNGKANVASVDVKPFVDVQIAPALGDRKVKNKFALATGDASDSIDSRIANNAMYSAKVGVEAAKGAHAFGLNYGIGSGNKGRVDQVLQAKYRYQF</sequence>
<gene>
    <name evidence="1" type="ORF">GMD42_09115</name>
</gene>
<dbReference type="Gene3D" id="2.40.128.130">
    <property type="entry name" value="Autotransporter beta-domain"/>
    <property type="match status" value="1"/>
</dbReference>
<accession>A0A6I3RYL5</accession>
<evidence type="ECO:0000313" key="1">
    <source>
        <dbReference type="EMBL" id="MTU43774.1"/>
    </source>
</evidence>
<dbReference type="Proteomes" id="UP000462362">
    <property type="component" value="Unassembled WGS sequence"/>
</dbReference>
<comment type="caution">
    <text evidence="1">The sequence shown here is derived from an EMBL/GenBank/DDBJ whole genome shotgun (WGS) entry which is preliminary data.</text>
</comment>
<dbReference type="PROSITE" id="PS51208">
    <property type="entry name" value="AUTOTRANSPORTER"/>
    <property type="match status" value="1"/>
</dbReference>
<name>A0A6I3RYL5_9BURK</name>
<dbReference type="SMART" id="SM00869">
    <property type="entry name" value="Autotransporter"/>
    <property type="match status" value="1"/>
</dbReference>
<evidence type="ECO:0000313" key="2">
    <source>
        <dbReference type="Proteomes" id="UP000462362"/>
    </source>
</evidence>
<organism evidence="1 2">
    <name type="scientific">Parasutterella excrementihominis</name>
    <dbReference type="NCBI Taxonomy" id="487175"/>
    <lineage>
        <taxon>Bacteria</taxon>
        <taxon>Pseudomonadati</taxon>
        <taxon>Pseudomonadota</taxon>
        <taxon>Betaproteobacteria</taxon>
        <taxon>Burkholderiales</taxon>
        <taxon>Sutterellaceae</taxon>
        <taxon>Parasutterella</taxon>
    </lineage>
</organism>
<dbReference type="RefSeq" id="WP_155167934.1">
    <property type="nucleotide sequence ID" value="NZ_WNCA01000005.1"/>
</dbReference>
<dbReference type="SUPFAM" id="SSF103515">
    <property type="entry name" value="Autotransporter"/>
    <property type="match status" value="1"/>
</dbReference>
<protein>
    <submittedName>
        <fullName evidence="1">Autotransporter domain-containing protein</fullName>
    </submittedName>
</protein>
<dbReference type="InterPro" id="IPR011050">
    <property type="entry name" value="Pectin_lyase_fold/virulence"/>
</dbReference>
<dbReference type="InterPro" id="IPR005546">
    <property type="entry name" value="Autotransporte_beta"/>
</dbReference>
<dbReference type="SUPFAM" id="SSF51126">
    <property type="entry name" value="Pectin lyase-like"/>
    <property type="match status" value="2"/>
</dbReference>